<accession>A0ABD3XP88</accession>
<gene>
    <name evidence="2" type="ORF">ACJMK2_000266</name>
</gene>
<evidence type="ECO:0000313" key="2">
    <source>
        <dbReference type="EMBL" id="KAL3887877.1"/>
    </source>
</evidence>
<dbReference type="Pfam" id="PF13676">
    <property type="entry name" value="TIR_2"/>
    <property type="match status" value="1"/>
</dbReference>
<protein>
    <recommendedName>
        <fullName evidence="1">TIR domain-containing protein</fullName>
    </recommendedName>
</protein>
<dbReference type="Gene3D" id="3.40.50.10140">
    <property type="entry name" value="Toll/interleukin-1 receptor homology (TIR) domain"/>
    <property type="match status" value="1"/>
</dbReference>
<dbReference type="SUPFAM" id="SSF52200">
    <property type="entry name" value="Toll/Interleukin receptor TIR domain"/>
    <property type="match status" value="1"/>
</dbReference>
<organism evidence="2 3">
    <name type="scientific">Sinanodonta woodiana</name>
    <name type="common">Chinese pond mussel</name>
    <name type="synonym">Anodonta woodiana</name>
    <dbReference type="NCBI Taxonomy" id="1069815"/>
    <lineage>
        <taxon>Eukaryota</taxon>
        <taxon>Metazoa</taxon>
        <taxon>Spiralia</taxon>
        <taxon>Lophotrochozoa</taxon>
        <taxon>Mollusca</taxon>
        <taxon>Bivalvia</taxon>
        <taxon>Autobranchia</taxon>
        <taxon>Heteroconchia</taxon>
        <taxon>Palaeoheterodonta</taxon>
        <taxon>Unionida</taxon>
        <taxon>Unionoidea</taxon>
        <taxon>Unionidae</taxon>
        <taxon>Unioninae</taxon>
        <taxon>Sinanodonta</taxon>
    </lineage>
</organism>
<dbReference type="PANTHER" id="PTHR16253:SF0">
    <property type="entry name" value="TETRATRICOPEPTIDE REPEAT PROTEIN 22"/>
    <property type="match status" value="1"/>
</dbReference>
<dbReference type="InterPro" id="IPR000157">
    <property type="entry name" value="TIR_dom"/>
</dbReference>
<proteinExistence type="predicted"/>
<feature type="domain" description="TIR" evidence="1">
    <location>
        <begin position="220"/>
        <end position="351"/>
    </location>
</feature>
<keyword evidence="3" id="KW-1185">Reference proteome</keyword>
<dbReference type="InterPro" id="IPR042342">
    <property type="entry name" value="TTC22"/>
</dbReference>
<name>A0ABD3XP88_SINWO</name>
<comment type="caution">
    <text evidence="2">The sequence shown here is derived from an EMBL/GenBank/DDBJ whole genome shotgun (WGS) entry which is preliminary data.</text>
</comment>
<reference evidence="2 3" key="1">
    <citation type="submission" date="2024-11" db="EMBL/GenBank/DDBJ databases">
        <title>Chromosome-level genome assembly of the freshwater bivalve Anodonta woodiana.</title>
        <authorList>
            <person name="Chen X."/>
        </authorList>
    </citation>
    <scope>NUCLEOTIDE SEQUENCE [LARGE SCALE GENOMIC DNA]</scope>
    <source>
        <strain evidence="2">MN2024</strain>
        <tissue evidence="2">Gills</tissue>
    </source>
</reference>
<dbReference type="Proteomes" id="UP001634394">
    <property type="component" value="Unassembled WGS sequence"/>
</dbReference>
<dbReference type="PROSITE" id="PS50104">
    <property type="entry name" value="TIR"/>
    <property type="match status" value="1"/>
</dbReference>
<dbReference type="PANTHER" id="PTHR16253">
    <property type="entry name" value="TETRATRICOPEPTIDE REPEAT PROTEIN 22"/>
    <property type="match status" value="1"/>
</dbReference>
<sequence>MLHAEPPRDVIFPEPHEQMESSSVMCYVFTGQFLPAPIFHRLLAACIARWPLATKKMKKTLDNQIFCGCGVFQIDDYHKLTLYFSGYIIFMRVTKQGIKDKTPSSKLCIEVKEFIAKVLNNLIGYLGHSLKFEEFIQCPEYNGESVNINSLIPVAKLKENAEVRCNFHDNIIESNKILKFWFEVQQNIDSVEETCLSTSNQTLPEEFQTPVQKRALPPRTKYHAFFSYASPDIQWVKKIVEELETDHGFICCEYDRDNTPGTPLITFADDSIRNAYKTVLVMTKKAFQSGFVEHEIQMAMTHACNEKRKCIVPVLVEDCEIPSYLKVLNYVDARDNNKSSIWFPKLLMELEYKGKQVIFMCCRYIFLMNGIDVCYFEMDTLWIIAISL</sequence>
<evidence type="ECO:0000313" key="3">
    <source>
        <dbReference type="Proteomes" id="UP001634394"/>
    </source>
</evidence>
<dbReference type="SMART" id="SM00255">
    <property type="entry name" value="TIR"/>
    <property type="match status" value="1"/>
</dbReference>
<dbReference type="EMBL" id="JBJQND010000001">
    <property type="protein sequence ID" value="KAL3887877.1"/>
    <property type="molecule type" value="Genomic_DNA"/>
</dbReference>
<dbReference type="AlphaFoldDB" id="A0ABD3XP88"/>
<dbReference type="InterPro" id="IPR035897">
    <property type="entry name" value="Toll_tir_struct_dom_sf"/>
</dbReference>
<evidence type="ECO:0000259" key="1">
    <source>
        <dbReference type="PROSITE" id="PS50104"/>
    </source>
</evidence>